<accession>A0A2B7XWI9</accession>
<feature type="region of interest" description="Disordered" evidence="1">
    <location>
        <begin position="459"/>
        <end position="543"/>
    </location>
</feature>
<keyword evidence="3" id="KW-1185">Reference proteome</keyword>
<gene>
    <name evidence="2" type="ORF">AJ79_03731</name>
</gene>
<name>A0A2B7XWI9_9EURO</name>
<evidence type="ECO:0000256" key="1">
    <source>
        <dbReference type="SAM" id="MobiDB-lite"/>
    </source>
</evidence>
<dbReference type="Proteomes" id="UP000223968">
    <property type="component" value="Unassembled WGS sequence"/>
</dbReference>
<comment type="caution">
    <text evidence="2">The sequence shown here is derived from an EMBL/GenBank/DDBJ whole genome shotgun (WGS) entry which is preliminary data.</text>
</comment>
<dbReference type="OrthoDB" id="4755622at2759"/>
<feature type="region of interest" description="Disordered" evidence="1">
    <location>
        <begin position="378"/>
        <end position="424"/>
    </location>
</feature>
<feature type="compositionally biased region" description="Polar residues" evidence="1">
    <location>
        <begin position="1"/>
        <end position="12"/>
    </location>
</feature>
<proteinExistence type="predicted"/>
<protein>
    <submittedName>
        <fullName evidence="2">Uncharacterized protein</fullName>
    </submittedName>
</protein>
<dbReference type="AlphaFoldDB" id="A0A2B7XWI9"/>
<sequence>MESANDSSTLRGSSEPPPSPNDDSPQAAGEVSPDYAPSSTSASLSPPPASPDQPPSIDLPSQAPRQGVTHLGPSSANSMAVDQAASKPSPPAYITTENVPVSHSVFKEIVIHTAKCDKCNNHNKSTLRRCTTCGFQICMPCWMRGSGGYHAVTRKFTGPVFDPNAVDEDEYDDEEVEKEDVVMSETPESGQAGNREVVVISDDEKPEVISIHDSDEEGAAVLRSMRDHYAPSPSVPRSSTLDLDIPFRSPQTGDAFAPLHIYSSTSEESVAGDDEGSTGLPQNENLRVRGTARRDRSASRNIPYNNVTAVSYDDQAYRDRDDTIEIISDDESEVQLSSQGATANTATEDNLYYSDLASDMREGIDALIHAAGIVFGNTTLSPTKTTMQPTQTPPRTPSHAPPPGPPRRPRRPRGVHDDSPLFVPVGPNDTITAFHEYYLACQERIRKRGNRIAPYMMSMSPPPTADGEAEAAQTMRQLSPPVSSPFPLPSLPSVAAATPQKRKREDEDVDGGEDEAREQQRFGPFVQAGNSDEDGVGRELSYH</sequence>
<feature type="region of interest" description="Disordered" evidence="1">
    <location>
        <begin position="1"/>
        <end position="96"/>
    </location>
</feature>
<organism evidence="2 3">
    <name type="scientific">Helicocarpus griseus UAMH5409</name>
    <dbReference type="NCBI Taxonomy" id="1447875"/>
    <lineage>
        <taxon>Eukaryota</taxon>
        <taxon>Fungi</taxon>
        <taxon>Dikarya</taxon>
        <taxon>Ascomycota</taxon>
        <taxon>Pezizomycotina</taxon>
        <taxon>Eurotiomycetes</taxon>
        <taxon>Eurotiomycetidae</taxon>
        <taxon>Onygenales</taxon>
        <taxon>Ajellomycetaceae</taxon>
        <taxon>Helicocarpus</taxon>
    </lineage>
</organism>
<dbReference type="EMBL" id="PDNB01000047">
    <property type="protein sequence ID" value="PGH13315.1"/>
    <property type="molecule type" value="Genomic_DNA"/>
</dbReference>
<reference evidence="2 3" key="1">
    <citation type="submission" date="2017-10" db="EMBL/GenBank/DDBJ databases">
        <title>Comparative genomics in systemic dimorphic fungi from Ajellomycetaceae.</title>
        <authorList>
            <person name="Munoz J.F."/>
            <person name="Mcewen J.G."/>
            <person name="Clay O.K."/>
            <person name="Cuomo C.A."/>
        </authorList>
    </citation>
    <scope>NUCLEOTIDE SEQUENCE [LARGE SCALE GENOMIC DNA]</scope>
    <source>
        <strain evidence="2 3">UAMH5409</strain>
    </source>
</reference>
<feature type="compositionally biased region" description="Acidic residues" evidence="1">
    <location>
        <begin position="507"/>
        <end position="516"/>
    </location>
</feature>
<evidence type="ECO:0000313" key="2">
    <source>
        <dbReference type="EMBL" id="PGH13315.1"/>
    </source>
</evidence>
<feature type="compositionally biased region" description="Pro residues" evidence="1">
    <location>
        <begin position="391"/>
        <end position="406"/>
    </location>
</feature>
<feature type="compositionally biased region" description="Pro residues" evidence="1">
    <location>
        <begin position="45"/>
        <end position="54"/>
    </location>
</feature>
<evidence type="ECO:0000313" key="3">
    <source>
        <dbReference type="Proteomes" id="UP000223968"/>
    </source>
</evidence>